<dbReference type="CDD" id="cd00093">
    <property type="entry name" value="HTH_XRE"/>
    <property type="match status" value="1"/>
</dbReference>
<evidence type="ECO:0000313" key="2">
    <source>
        <dbReference type="Proteomes" id="UP001172778"/>
    </source>
</evidence>
<name>A0ABT7E1Q5_9NEIS</name>
<evidence type="ECO:0000313" key="1">
    <source>
        <dbReference type="EMBL" id="MDK2126243.1"/>
    </source>
</evidence>
<keyword evidence="2" id="KW-1185">Reference proteome</keyword>
<dbReference type="SUPFAM" id="SSF47413">
    <property type="entry name" value="lambda repressor-like DNA-binding domains"/>
    <property type="match status" value="1"/>
</dbReference>
<dbReference type="Proteomes" id="UP001172778">
    <property type="component" value="Unassembled WGS sequence"/>
</dbReference>
<accession>A0ABT7E1Q5</accession>
<proteinExistence type="predicted"/>
<dbReference type="InterPro" id="IPR001387">
    <property type="entry name" value="Cro/C1-type_HTH"/>
</dbReference>
<protein>
    <submittedName>
        <fullName evidence="1">DUF1870 family protein</fullName>
    </submittedName>
</protein>
<organism evidence="1 2">
    <name type="scientific">Parachitinimonas caeni</name>
    <dbReference type="NCBI Taxonomy" id="3031301"/>
    <lineage>
        <taxon>Bacteria</taxon>
        <taxon>Pseudomonadati</taxon>
        <taxon>Pseudomonadota</taxon>
        <taxon>Betaproteobacteria</taxon>
        <taxon>Neisseriales</taxon>
        <taxon>Chitinibacteraceae</taxon>
        <taxon>Parachitinimonas</taxon>
    </lineage>
</organism>
<dbReference type="RefSeq" id="WP_284102563.1">
    <property type="nucleotide sequence ID" value="NZ_JARRAF010000034.1"/>
</dbReference>
<sequence length="158" mass="17986">MTPAEFKTIRESLGLTAQWIADNAGVKLRTAQYWEAGRMAVPVDVVNMLDRIDRTLEFSIAQALDQVAELAKQQGTPAQITLVRYRTDAALWQFRPDMKPLPATTHAAMLSRLRRALWSRGIPTVIQYMEPEEYETWLAGRPDTEVERAAWAATLQER</sequence>
<gene>
    <name evidence="1" type="ORF">PZA18_19550</name>
</gene>
<dbReference type="Gene3D" id="1.10.3100.10">
    <property type="entry name" value="Putative cytoplasmic protein"/>
    <property type="match status" value="1"/>
</dbReference>
<comment type="caution">
    <text evidence="1">The sequence shown here is derived from an EMBL/GenBank/DDBJ whole genome shotgun (WGS) entry which is preliminary data.</text>
</comment>
<reference evidence="1" key="1">
    <citation type="submission" date="2023-03" db="EMBL/GenBank/DDBJ databases">
        <title>Chitinimonas shenzhenensis gen. nov., sp. nov., a novel member of family Burkholderiaceae isolated from activated sludge collected in Shen Zhen, China.</title>
        <authorList>
            <person name="Wang X."/>
        </authorList>
    </citation>
    <scope>NUCLEOTIDE SEQUENCE</scope>
    <source>
        <strain evidence="1">DQS-5</strain>
    </source>
</reference>
<dbReference type="Pfam" id="PF08965">
    <property type="entry name" value="Aca2_YdiL"/>
    <property type="match status" value="1"/>
</dbReference>
<dbReference type="InterPro" id="IPR015060">
    <property type="entry name" value="Aca2_YdiL-like"/>
</dbReference>
<dbReference type="EMBL" id="JARRAF010000034">
    <property type="protein sequence ID" value="MDK2126243.1"/>
    <property type="molecule type" value="Genomic_DNA"/>
</dbReference>
<dbReference type="InterPro" id="IPR027910">
    <property type="entry name" value="YdiL_sf"/>
</dbReference>
<dbReference type="InterPro" id="IPR010982">
    <property type="entry name" value="Lambda_DNA-bd_dom_sf"/>
</dbReference>